<feature type="region of interest" description="Disordered" evidence="2">
    <location>
        <begin position="80"/>
        <end position="99"/>
    </location>
</feature>
<sequence>MAPAHAPLSLGGTEMSVPGPAAPAQFAYITRMLTSHEEAVTQLGIQTTELSHKLSDIENKLTMDRDLVNELESLRRDVSQAQRRIIRSQDDKSSGTQSLQLNRMQSDVDKMKQQAAVEAVREEVGLVRSECAAASATAESASLTTTSLAGKLRAHLQACASLNSKVEGLDKHSGTLASQLSHLEQDSKKVKKHVVKLEHAVDSLQGLGHLAVAADRGVQEVKQGVEEAGSGLRQLQASAEDTGRSLQQLSRQMEQCEQQLGEVNRLASCSRADLGAMAEGMASALQELTQLLPRQPAQPLFQQPSSLLSALLAPSPSTAAFQAHQRVISSHVAAVSTAPGQQQGQRGDGAMSWVSAMHGHMLPCAKDGSVLLSTTI</sequence>
<dbReference type="Proteomes" id="UP000485058">
    <property type="component" value="Unassembled WGS sequence"/>
</dbReference>
<evidence type="ECO:0000256" key="2">
    <source>
        <dbReference type="SAM" id="MobiDB-lite"/>
    </source>
</evidence>
<keyword evidence="1" id="KW-0175">Coiled coil</keyword>
<dbReference type="AlphaFoldDB" id="A0A699ZN52"/>
<feature type="coiled-coil region" evidence="1">
    <location>
        <begin position="232"/>
        <end position="266"/>
    </location>
</feature>
<dbReference type="EMBL" id="BLLF01002074">
    <property type="protein sequence ID" value="GFH22590.1"/>
    <property type="molecule type" value="Genomic_DNA"/>
</dbReference>
<accession>A0A699ZN52</accession>
<proteinExistence type="predicted"/>
<protein>
    <submittedName>
        <fullName evidence="3">Uncharacterized protein</fullName>
    </submittedName>
</protein>
<reference evidence="3 4" key="1">
    <citation type="submission" date="2020-02" db="EMBL/GenBank/DDBJ databases">
        <title>Draft genome sequence of Haematococcus lacustris strain NIES-144.</title>
        <authorList>
            <person name="Morimoto D."/>
            <person name="Nakagawa S."/>
            <person name="Yoshida T."/>
            <person name="Sawayama S."/>
        </authorList>
    </citation>
    <scope>NUCLEOTIDE SEQUENCE [LARGE SCALE GENOMIC DNA]</scope>
    <source>
        <strain evidence="3 4">NIES-144</strain>
    </source>
</reference>
<evidence type="ECO:0000256" key="1">
    <source>
        <dbReference type="SAM" id="Coils"/>
    </source>
</evidence>
<name>A0A699ZN52_HAELA</name>
<organism evidence="3 4">
    <name type="scientific">Haematococcus lacustris</name>
    <name type="common">Green alga</name>
    <name type="synonym">Haematococcus pluvialis</name>
    <dbReference type="NCBI Taxonomy" id="44745"/>
    <lineage>
        <taxon>Eukaryota</taxon>
        <taxon>Viridiplantae</taxon>
        <taxon>Chlorophyta</taxon>
        <taxon>core chlorophytes</taxon>
        <taxon>Chlorophyceae</taxon>
        <taxon>CS clade</taxon>
        <taxon>Chlamydomonadales</taxon>
        <taxon>Haematococcaceae</taxon>
        <taxon>Haematococcus</taxon>
    </lineage>
</organism>
<comment type="caution">
    <text evidence="3">The sequence shown here is derived from an EMBL/GenBank/DDBJ whole genome shotgun (WGS) entry which is preliminary data.</text>
</comment>
<dbReference type="Gene3D" id="1.10.287.1490">
    <property type="match status" value="1"/>
</dbReference>
<evidence type="ECO:0000313" key="3">
    <source>
        <dbReference type="EMBL" id="GFH22590.1"/>
    </source>
</evidence>
<gene>
    <name evidence="3" type="ORF">HaLaN_20076</name>
</gene>
<keyword evidence="4" id="KW-1185">Reference proteome</keyword>
<evidence type="ECO:0000313" key="4">
    <source>
        <dbReference type="Proteomes" id="UP000485058"/>
    </source>
</evidence>